<comment type="caution">
    <text evidence="3">The sequence shown here is derived from an EMBL/GenBank/DDBJ whole genome shotgun (WGS) entry which is preliminary data.</text>
</comment>
<sequence length="174" mass="18069">MRIDDPWHDTLASGRGEGDGGLPAPGPGVETARTRSNGGAGSHADARAAARTAARLAVHRSAAFEEMRRRHRRFVLPAAGCLLLGHLAYAVASVAAPGLMARAPGGGPLTVGTLAALAQPVIALVVVRAYLGHARLHRDGTALELRWYAQDLARSADRRASGAPGAREPGEPVR</sequence>
<dbReference type="AlphaFoldDB" id="A0A6G2BHH7"/>
<dbReference type="Proteomes" id="UP000473014">
    <property type="component" value="Unassembled WGS sequence"/>
</dbReference>
<evidence type="ECO:0000256" key="1">
    <source>
        <dbReference type="SAM" id="MobiDB-lite"/>
    </source>
</evidence>
<organism evidence="3 4">
    <name type="scientific">Streptomyces taklimakanensis</name>
    <dbReference type="NCBI Taxonomy" id="2569853"/>
    <lineage>
        <taxon>Bacteria</taxon>
        <taxon>Bacillati</taxon>
        <taxon>Actinomycetota</taxon>
        <taxon>Actinomycetes</taxon>
        <taxon>Kitasatosporales</taxon>
        <taxon>Streptomycetaceae</taxon>
        <taxon>Streptomyces</taxon>
    </lineage>
</organism>
<feature type="transmembrane region" description="Helical" evidence="2">
    <location>
        <begin position="74"/>
        <end position="96"/>
    </location>
</feature>
<keyword evidence="2" id="KW-1133">Transmembrane helix</keyword>
<gene>
    <name evidence="3" type="ORF">F0L17_19990</name>
</gene>
<dbReference type="InterPro" id="IPR007436">
    <property type="entry name" value="DUF485"/>
</dbReference>
<keyword evidence="2" id="KW-0812">Transmembrane</keyword>
<dbReference type="Pfam" id="PF04341">
    <property type="entry name" value="DUF485"/>
    <property type="match status" value="1"/>
</dbReference>
<protein>
    <submittedName>
        <fullName evidence="3">DUF485 domain-containing protein</fullName>
    </submittedName>
</protein>
<dbReference type="RefSeq" id="WP_155072132.1">
    <property type="nucleotide sequence ID" value="NZ_WIXO01000001.1"/>
</dbReference>
<name>A0A6G2BHH7_9ACTN</name>
<feature type="region of interest" description="Disordered" evidence="1">
    <location>
        <begin position="1"/>
        <end position="46"/>
    </location>
</feature>
<evidence type="ECO:0000313" key="4">
    <source>
        <dbReference type="Proteomes" id="UP000473014"/>
    </source>
</evidence>
<keyword evidence="2" id="KW-0472">Membrane</keyword>
<dbReference type="PANTHER" id="PTHR38441:SF1">
    <property type="entry name" value="MEMBRANE PROTEIN"/>
    <property type="match status" value="1"/>
</dbReference>
<dbReference type="PANTHER" id="PTHR38441">
    <property type="entry name" value="INTEGRAL MEMBRANE PROTEIN-RELATED"/>
    <property type="match status" value="1"/>
</dbReference>
<reference evidence="3 4" key="1">
    <citation type="submission" date="2019-11" db="EMBL/GenBank/DDBJ databases">
        <authorList>
            <person name="Yuan L."/>
        </authorList>
    </citation>
    <scope>NUCLEOTIDE SEQUENCE [LARGE SCALE GENOMIC DNA]</scope>
    <source>
        <strain evidence="3 4">TRM43335</strain>
    </source>
</reference>
<keyword evidence="4" id="KW-1185">Reference proteome</keyword>
<dbReference type="OrthoDB" id="3543412at2"/>
<proteinExistence type="predicted"/>
<evidence type="ECO:0000313" key="3">
    <source>
        <dbReference type="EMBL" id="MTE21352.1"/>
    </source>
</evidence>
<evidence type="ECO:0000256" key="2">
    <source>
        <dbReference type="SAM" id="Phobius"/>
    </source>
</evidence>
<feature type="transmembrane region" description="Helical" evidence="2">
    <location>
        <begin position="108"/>
        <end position="131"/>
    </location>
</feature>
<accession>A0A6G2BHH7</accession>
<dbReference type="EMBL" id="WIXO01000001">
    <property type="protein sequence ID" value="MTE21352.1"/>
    <property type="molecule type" value="Genomic_DNA"/>
</dbReference>